<sequence>MPHNASVYTYGILYRGLQLCGATICSSACRCWTQLALGRPNPRANPEGINPARLVPARNSHCLNVFSPNSSQMGLDKRASGE</sequence>
<keyword evidence="2" id="KW-1185">Reference proteome</keyword>
<name>A0AAE1EC12_9GAST</name>
<comment type="caution">
    <text evidence="1">The sequence shown here is derived from an EMBL/GenBank/DDBJ whole genome shotgun (WGS) entry which is preliminary data.</text>
</comment>
<protein>
    <submittedName>
        <fullName evidence="1">Uncharacterized protein</fullName>
    </submittedName>
</protein>
<evidence type="ECO:0000313" key="1">
    <source>
        <dbReference type="EMBL" id="KAK3802064.1"/>
    </source>
</evidence>
<dbReference type="AlphaFoldDB" id="A0AAE1EC12"/>
<dbReference type="Proteomes" id="UP001283361">
    <property type="component" value="Unassembled WGS sequence"/>
</dbReference>
<reference evidence="1" key="1">
    <citation type="journal article" date="2023" name="G3 (Bethesda)">
        <title>A reference genome for the long-term kleptoplast-retaining sea slug Elysia crispata morphotype clarki.</title>
        <authorList>
            <person name="Eastman K.E."/>
            <person name="Pendleton A.L."/>
            <person name="Shaikh M.A."/>
            <person name="Suttiyut T."/>
            <person name="Ogas R."/>
            <person name="Tomko P."/>
            <person name="Gavelis G."/>
            <person name="Widhalm J.R."/>
            <person name="Wisecaver J.H."/>
        </authorList>
    </citation>
    <scope>NUCLEOTIDE SEQUENCE</scope>
    <source>
        <strain evidence="1">ECLA1</strain>
    </source>
</reference>
<gene>
    <name evidence="1" type="ORF">RRG08_064657</name>
</gene>
<dbReference type="EMBL" id="JAWDGP010000269">
    <property type="protein sequence ID" value="KAK3802064.1"/>
    <property type="molecule type" value="Genomic_DNA"/>
</dbReference>
<organism evidence="1 2">
    <name type="scientific">Elysia crispata</name>
    <name type="common">lettuce slug</name>
    <dbReference type="NCBI Taxonomy" id="231223"/>
    <lineage>
        <taxon>Eukaryota</taxon>
        <taxon>Metazoa</taxon>
        <taxon>Spiralia</taxon>
        <taxon>Lophotrochozoa</taxon>
        <taxon>Mollusca</taxon>
        <taxon>Gastropoda</taxon>
        <taxon>Heterobranchia</taxon>
        <taxon>Euthyneura</taxon>
        <taxon>Panpulmonata</taxon>
        <taxon>Sacoglossa</taxon>
        <taxon>Placobranchoidea</taxon>
        <taxon>Plakobranchidae</taxon>
        <taxon>Elysia</taxon>
    </lineage>
</organism>
<proteinExistence type="predicted"/>
<accession>A0AAE1EC12</accession>
<evidence type="ECO:0000313" key="2">
    <source>
        <dbReference type="Proteomes" id="UP001283361"/>
    </source>
</evidence>